<dbReference type="InterPro" id="IPR001789">
    <property type="entry name" value="Sig_transdc_resp-reg_receiver"/>
</dbReference>
<evidence type="ECO:0000256" key="5">
    <source>
        <dbReference type="ARBA" id="ARBA00022679"/>
    </source>
</evidence>
<keyword evidence="11" id="KW-1133">Transmembrane helix</keyword>
<dbReference type="CDD" id="cd06225">
    <property type="entry name" value="HAMP"/>
    <property type="match status" value="1"/>
</dbReference>
<dbReference type="InterPro" id="IPR004358">
    <property type="entry name" value="Sig_transdc_His_kin-like_C"/>
</dbReference>
<dbReference type="Gene3D" id="3.30.565.10">
    <property type="entry name" value="Histidine kinase-like ATPase, C-terminal domain"/>
    <property type="match status" value="1"/>
</dbReference>
<dbReference type="Gene3D" id="3.30.450.40">
    <property type="match status" value="1"/>
</dbReference>
<dbReference type="AlphaFoldDB" id="A0A081C2P0"/>
<keyword evidence="9" id="KW-0175">Coiled coil</keyword>
<evidence type="ECO:0000256" key="7">
    <source>
        <dbReference type="ARBA" id="ARBA00023012"/>
    </source>
</evidence>
<dbReference type="EMBL" id="DF820468">
    <property type="protein sequence ID" value="GAK58845.1"/>
    <property type="molecule type" value="Genomic_DNA"/>
</dbReference>
<dbReference type="SUPFAM" id="SSF55781">
    <property type="entry name" value="GAF domain-like"/>
    <property type="match status" value="1"/>
</dbReference>
<evidence type="ECO:0000259" key="14">
    <source>
        <dbReference type="PROSITE" id="PS50885"/>
    </source>
</evidence>
<feature type="domain" description="Response regulatory" evidence="13">
    <location>
        <begin position="814"/>
        <end position="927"/>
    </location>
</feature>
<evidence type="ECO:0000256" key="2">
    <source>
        <dbReference type="ARBA" id="ARBA00004370"/>
    </source>
</evidence>
<dbReference type="InterPro" id="IPR003661">
    <property type="entry name" value="HisK_dim/P_dom"/>
</dbReference>
<evidence type="ECO:0000313" key="16">
    <source>
        <dbReference type="Proteomes" id="UP000030661"/>
    </source>
</evidence>
<feature type="domain" description="Response regulatory" evidence="13">
    <location>
        <begin position="1082"/>
        <end position="1199"/>
    </location>
</feature>
<feature type="coiled-coil region" evidence="9">
    <location>
        <begin position="415"/>
        <end position="512"/>
    </location>
</feature>
<dbReference type="InterPro" id="IPR011006">
    <property type="entry name" value="CheY-like_superfamily"/>
</dbReference>
<keyword evidence="11" id="KW-0812">Transmembrane</keyword>
<dbReference type="Pfam" id="PF00672">
    <property type="entry name" value="HAMP"/>
    <property type="match status" value="1"/>
</dbReference>
<dbReference type="SMART" id="SM00065">
    <property type="entry name" value="GAF"/>
    <property type="match status" value="1"/>
</dbReference>
<feature type="domain" description="Response regulatory" evidence="13">
    <location>
        <begin position="936"/>
        <end position="1052"/>
    </location>
</feature>
<dbReference type="SMART" id="SM00388">
    <property type="entry name" value="HisKA"/>
    <property type="match status" value="1"/>
</dbReference>
<dbReference type="PRINTS" id="PR00344">
    <property type="entry name" value="BCTRLSENSOR"/>
</dbReference>
<feature type="modified residue" description="4-aspartylphosphate" evidence="8">
    <location>
        <position position="985"/>
    </location>
</feature>
<dbReference type="InterPro" id="IPR036097">
    <property type="entry name" value="HisK_dim/P_sf"/>
</dbReference>
<evidence type="ECO:0000256" key="1">
    <source>
        <dbReference type="ARBA" id="ARBA00000085"/>
    </source>
</evidence>
<dbReference type="FunFam" id="3.30.565.10:FF:000010">
    <property type="entry name" value="Sensor histidine kinase RcsC"/>
    <property type="match status" value="1"/>
</dbReference>
<dbReference type="PROSITE" id="PS50110">
    <property type="entry name" value="RESPONSE_REGULATORY"/>
    <property type="match status" value="3"/>
</dbReference>
<keyword evidence="16" id="KW-1185">Reference proteome</keyword>
<dbReference type="Pfam" id="PF02518">
    <property type="entry name" value="HATPase_c"/>
    <property type="match status" value="1"/>
</dbReference>
<dbReference type="eggNOG" id="COG5002">
    <property type="taxonomic scope" value="Bacteria"/>
</dbReference>
<dbReference type="SUPFAM" id="SSF52172">
    <property type="entry name" value="CheY-like"/>
    <property type="match status" value="3"/>
</dbReference>
<dbReference type="InterPro" id="IPR029016">
    <property type="entry name" value="GAF-like_dom_sf"/>
</dbReference>
<keyword evidence="7" id="KW-0902">Two-component regulatory system</keyword>
<keyword evidence="6 15" id="KW-0418">Kinase</keyword>
<dbReference type="InterPro" id="IPR003018">
    <property type="entry name" value="GAF"/>
</dbReference>
<dbReference type="GO" id="GO:0016020">
    <property type="term" value="C:membrane"/>
    <property type="evidence" value="ECO:0007669"/>
    <property type="project" value="UniProtKB-SubCell"/>
</dbReference>
<dbReference type="SUPFAM" id="SSF47384">
    <property type="entry name" value="Homodimeric domain of signal transducing histidine kinase"/>
    <property type="match status" value="1"/>
</dbReference>
<dbReference type="PROSITE" id="PS50109">
    <property type="entry name" value="HIS_KIN"/>
    <property type="match status" value="1"/>
</dbReference>
<feature type="modified residue" description="4-aspartylphosphate" evidence="8">
    <location>
        <position position="1132"/>
    </location>
</feature>
<dbReference type="CDD" id="cd17546">
    <property type="entry name" value="REC_hyHK_CKI1_RcsC-like"/>
    <property type="match status" value="1"/>
</dbReference>
<dbReference type="STRING" id="1499967.U27_05820"/>
<dbReference type="Gene3D" id="3.40.50.2300">
    <property type="match status" value="3"/>
</dbReference>
<feature type="modified residue" description="4-aspartylphosphate" evidence="8">
    <location>
        <position position="863"/>
    </location>
</feature>
<evidence type="ECO:0000256" key="11">
    <source>
        <dbReference type="SAM" id="Phobius"/>
    </source>
</evidence>
<proteinExistence type="predicted"/>
<dbReference type="Pfam" id="PF00072">
    <property type="entry name" value="Response_reg"/>
    <property type="match status" value="3"/>
</dbReference>
<evidence type="ECO:0000256" key="10">
    <source>
        <dbReference type="SAM" id="MobiDB-lite"/>
    </source>
</evidence>
<evidence type="ECO:0000259" key="12">
    <source>
        <dbReference type="PROSITE" id="PS50109"/>
    </source>
</evidence>
<dbReference type="Pfam" id="PF13185">
    <property type="entry name" value="GAF_2"/>
    <property type="match status" value="1"/>
</dbReference>
<feature type="transmembrane region" description="Helical" evidence="11">
    <location>
        <begin position="12"/>
        <end position="33"/>
    </location>
</feature>
<dbReference type="InterPro" id="IPR003660">
    <property type="entry name" value="HAMP_dom"/>
</dbReference>
<organism evidence="15">
    <name type="scientific">Vecturithrix granuli</name>
    <dbReference type="NCBI Taxonomy" id="1499967"/>
    <lineage>
        <taxon>Bacteria</taxon>
        <taxon>Candidatus Moduliflexota</taxon>
        <taxon>Candidatus Vecturitrichia</taxon>
        <taxon>Candidatus Vecturitrichales</taxon>
        <taxon>Candidatus Vecturitrichaceae</taxon>
        <taxon>Candidatus Vecturithrix</taxon>
    </lineage>
</organism>
<comment type="subcellular location">
    <subcellularLocation>
        <location evidence="2">Membrane</location>
    </subcellularLocation>
</comment>
<dbReference type="SMART" id="SM00448">
    <property type="entry name" value="REC"/>
    <property type="match status" value="3"/>
</dbReference>
<dbReference type="InterPro" id="IPR036890">
    <property type="entry name" value="HATPase_C_sf"/>
</dbReference>
<dbReference type="Pfam" id="PF00512">
    <property type="entry name" value="HisKA"/>
    <property type="match status" value="1"/>
</dbReference>
<dbReference type="SMART" id="SM00304">
    <property type="entry name" value="HAMP"/>
    <property type="match status" value="1"/>
</dbReference>
<evidence type="ECO:0000259" key="13">
    <source>
        <dbReference type="PROSITE" id="PS50110"/>
    </source>
</evidence>
<evidence type="ECO:0000256" key="6">
    <source>
        <dbReference type="ARBA" id="ARBA00022777"/>
    </source>
</evidence>
<feature type="region of interest" description="Disordered" evidence="10">
    <location>
        <begin position="780"/>
        <end position="806"/>
    </location>
</feature>
<evidence type="ECO:0000313" key="15">
    <source>
        <dbReference type="EMBL" id="GAK58845.1"/>
    </source>
</evidence>
<protein>
    <recommendedName>
        <fullName evidence="3">histidine kinase</fullName>
        <ecNumber evidence="3">2.7.13.3</ecNumber>
    </recommendedName>
</protein>
<name>A0A081C2P0_VECG1</name>
<evidence type="ECO:0000256" key="3">
    <source>
        <dbReference type="ARBA" id="ARBA00012438"/>
    </source>
</evidence>
<dbReference type="PANTHER" id="PTHR45339">
    <property type="entry name" value="HYBRID SIGNAL TRANSDUCTION HISTIDINE KINASE J"/>
    <property type="match status" value="1"/>
</dbReference>
<dbReference type="Proteomes" id="UP000030661">
    <property type="component" value="Unassembled WGS sequence"/>
</dbReference>
<dbReference type="InterPro" id="IPR005467">
    <property type="entry name" value="His_kinase_dom"/>
</dbReference>
<dbReference type="Gene3D" id="6.10.340.10">
    <property type="match status" value="1"/>
</dbReference>
<reference evidence="15" key="1">
    <citation type="journal article" date="2015" name="PeerJ">
        <title>First genomic representation of candidate bacterial phylum KSB3 points to enhanced environmental sensing as a trigger of wastewater bulking.</title>
        <authorList>
            <person name="Sekiguchi Y."/>
            <person name="Ohashi A."/>
            <person name="Parks D.H."/>
            <person name="Yamauchi T."/>
            <person name="Tyson G.W."/>
            <person name="Hugenholtz P."/>
        </authorList>
    </citation>
    <scope>NUCLEOTIDE SEQUENCE [LARGE SCALE GENOMIC DNA]</scope>
</reference>
<dbReference type="GO" id="GO:0000155">
    <property type="term" value="F:phosphorelay sensor kinase activity"/>
    <property type="evidence" value="ECO:0007669"/>
    <property type="project" value="InterPro"/>
</dbReference>
<sequence>MLKHVKFKYKILLMPFLAIIAFLLLLFVSQLFMGRNNALLSEIEQSFVPALELSHDLERTLTDLQRSMQDAVAAADEEELSFANTSYEHILTLFEKVRTNSFFAQDQLTALIQEFEAYYTLANSTSQQLIAGGTLDEETVAKLGEMSEQYNVIKAQIQTMVLQAKQEASRTFEATLQNYKQSSYFMNLIIACSVLVLGILSLLTARSISRPIQEAIRVTAQFAEGSPTVRIPVTGHDELSELGRAFNRMMDTLAMQNWFKTGQATLNERMRGEQEVAVLSRNIISYLATYTQSQIGAIYLMDEEQKTLHLTGSYAYTQRKGNRNAFQPGEGLVGQVALEKQRILFTQVPEDYIAIQSGLGETPPRYLLILPLLHENVLKGVIELGAVHEFSTIETDFLEQSCESIAIALHSAQSRVKLQALLQETQQQSEALQAQQEELRHTNEELEAQARALKASEEKLQMQQEELKQTNEELEEQARILEMQKAELSEKNQELELSRKLIEEKAKELDLTSKYKSEFLANMSHELRTPLNSLLILSKLLLENKEANLTDKQLEFIRTIHSSGAELLALINDVLDLSKVEAGKMVLNFEEMSLIGLGTFIEQNFRHVAEQRALGLRVSLAEDLPSSIFTDRQRVEQIVKNFLSNAMKFTEQGEVHVQIHRPHLDTNFFRKELSSQQAVAIAVSDTGIGIPPDKQHLIFEAFQQADGTTSRKYGGTGLGLSISREIVKLLGGEIHLQSEVGKGSTFTLYLPETAPAAQQEQALPTPERSIQGDRLTNISRQTIPSPENRAVSAPPTDLGSIRDDRRDLTPDQKSLLIIEDDPKFAKILFDLARERGFKGLIAGDGSSGLHLAYQYVPSAIMLDINLPELDGRMVMDKLKKNPETRHIPVHFISVLDASLEAMKMGAIGYLTKPVSLEQLREAFEKIEDHLTRTIKELLIVEDDEAMRNTMVELLHGKDLLITTAATGQQAHRLLREQHFDCVVLDLGLTDMSGFDLLEQIRQDPEISDFPIIVYTGRDLTHDEELELKRYADSIILKGVQSHERLLDEVTLFLHRVEKNLPESQKRALRILHDKETVFHEKTILLVDDDVRNIFALSSVLEDKGLSVLAAGNGREALDMLASHPEIDLVLMDIMMPEMDGYETMQHIRKQPEFSKLPIIALTAKAMKGDRQRCIEAGASDYLSKPVESEKLLSLLRVWLY</sequence>
<evidence type="ECO:0000256" key="8">
    <source>
        <dbReference type="PROSITE-ProRule" id="PRU00169"/>
    </source>
</evidence>
<dbReference type="PROSITE" id="PS50885">
    <property type="entry name" value="HAMP"/>
    <property type="match status" value="1"/>
</dbReference>
<dbReference type="CDD" id="cd00156">
    <property type="entry name" value="REC"/>
    <property type="match status" value="1"/>
</dbReference>
<feature type="transmembrane region" description="Helical" evidence="11">
    <location>
        <begin position="184"/>
        <end position="203"/>
    </location>
</feature>
<dbReference type="eggNOG" id="COG0745">
    <property type="taxonomic scope" value="Bacteria"/>
</dbReference>
<feature type="domain" description="HAMP" evidence="14">
    <location>
        <begin position="206"/>
        <end position="258"/>
    </location>
</feature>
<evidence type="ECO:0000256" key="9">
    <source>
        <dbReference type="SAM" id="Coils"/>
    </source>
</evidence>
<keyword evidence="11" id="KW-0472">Membrane</keyword>
<keyword evidence="5" id="KW-0808">Transferase</keyword>
<dbReference type="SUPFAM" id="SSF55874">
    <property type="entry name" value="ATPase domain of HSP90 chaperone/DNA topoisomerase II/histidine kinase"/>
    <property type="match status" value="1"/>
</dbReference>
<feature type="domain" description="Histidine kinase" evidence="12">
    <location>
        <begin position="522"/>
        <end position="754"/>
    </location>
</feature>
<gene>
    <name evidence="15" type="ORF">U27_05820</name>
</gene>
<dbReference type="CDD" id="cd16922">
    <property type="entry name" value="HATPase_EvgS-ArcB-TorS-like"/>
    <property type="match status" value="1"/>
</dbReference>
<dbReference type="SMART" id="SM00387">
    <property type="entry name" value="HATPase_c"/>
    <property type="match status" value="1"/>
</dbReference>
<dbReference type="eggNOG" id="COG3437">
    <property type="taxonomic scope" value="Bacteria"/>
</dbReference>
<dbReference type="SUPFAM" id="SSF158472">
    <property type="entry name" value="HAMP domain-like"/>
    <property type="match status" value="1"/>
</dbReference>
<dbReference type="PANTHER" id="PTHR45339:SF1">
    <property type="entry name" value="HYBRID SIGNAL TRANSDUCTION HISTIDINE KINASE J"/>
    <property type="match status" value="1"/>
</dbReference>
<dbReference type="CDD" id="cd00082">
    <property type="entry name" value="HisKA"/>
    <property type="match status" value="1"/>
</dbReference>
<accession>A0A081C2P0</accession>
<dbReference type="InterPro" id="IPR003594">
    <property type="entry name" value="HATPase_dom"/>
</dbReference>
<keyword evidence="4 8" id="KW-0597">Phosphoprotein</keyword>
<comment type="catalytic activity">
    <reaction evidence="1">
        <text>ATP + protein L-histidine = ADP + protein N-phospho-L-histidine.</text>
        <dbReference type="EC" id="2.7.13.3"/>
    </reaction>
</comment>
<dbReference type="EC" id="2.7.13.3" evidence="3"/>
<evidence type="ECO:0000256" key="4">
    <source>
        <dbReference type="ARBA" id="ARBA00022553"/>
    </source>
</evidence>
<dbReference type="Gene3D" id="1.10.287.130">
    <property type="match status" value="1"/>
</dbReference>
<dbReference type="HOGENOM" id="CLU_000445_127_1_0"/>